<feature type="compositionally biased region" description="Low complexity" evidence="1">
    <location>
        <begin position="146"/>
        <end position="158"/>
    </location>
</feature>
<feature type="region of interest" description="Disordered" evidence="1">
    <location>
        <begin position="633"/>
        <end position="665"/>
    </location>
</feature>
<name>A0A8J5UNE2_9ASCO</name>
<feature type="compositionally biased region" description="Low complexity" evidence="1">
    <location>
        <begin position="116"/>
        <end position="131"/>
    </location>
</feature>
<feature type="region of interest" description="Disordered" evidence="1">
    <location>
        <begin position="1"/>
        <end position="23"/>
    </location>
</feature>
<feature type="region of interest" description="Disordered" evidence="1">
    <location>
        <begin position="975"/>
        <end position="1082"/>
    </location>
</feature>
<feature type="domain" description="Nitrogen regulatory protein areA GATA-like" evidence="2">
    <location>
        <begin position="199"/>
        <end position="226"/>
    </location>
</feature>
<proteinExistence type="predicted"/>
<gene>
    <name evidence="3" type="ORF">J8A68_002713</name>
</gene>
<dbReference type="PANTHER" id="PTHR28051">
    <property type="entry name" value="PROTEIN MTL1-RELATED"/>
    <property type="match status" value="1"/>
</dbReference>
<feature type="compositionally biased region" description="Low complexity" evidence="1">
    <location>
        <begin position="492"/>
        <end position="506"/>
    </location>
</feature>
<evidence type="ECO:0000313" key="3">
    <source>
        <dbReference type="EMBL" id="KAG7663766.1"/>
    </source>
</evidence>
<reference evidence="3 4" key="1">
    <citation type="journal article" date="2021" name="DNA Res.">
        <title>Genome analysis of Candida subhashii reveals its hybrid nature and dual mitochondrial genome conformations.</title>
        <authorList>
            <person name="Mixao V."/>
            <person name="Hegedusova E."/>
            <person name="Saus E."/>
            <person name="Pryszcz L.P."/>
            <person name="Cillingova A."/>
            <person name="Nosek J."/>
            <person name="Gabaldon T."/>
        </authorList>
    </citation>
    <scope>NUCLEOTIDE SEQUENCE [LARGE SCALE GENOMIC DNA]</scope>
    <source>
        <strain evidence="3 4">CBS 10753</strain>
    </source>
</reference>
<feature type="compositionally biased region" description="Polar residues" evidence="1">
    <location>
        <begin position="975"/>
        <end position="992"/>
    </location>
</feature>
<feature type="region of interest" description="Disordered" evidence="1">
    <location>
        <begin position="812"/>
        <end position="848"/>
    </location>
</feature>
<dbReference type="GO" id="GO:0005773">
    <property type="term" value="C:vacuole"/>
    <property type="evidence" value="ECO:0007669"/>
    <property type="project" value="GOC"/>
</dbReference>
<feature type="compositionally biased region" description="Acidic residues" evidence="1">
    <location>
        <begin position="826"/>
        <end position="841"/>
    </location>
</feature>
<feature type="compositionally biased region" description="Acidic residues" evidence="1">
    <location>
        <begin position="1002"/>
        <end position="1013"/>
    </location>
</feature>
<feature type="compositionally biased region" description="Acidic residues" evidence="1">
    <location>
        <begin position="593"/>
        <end position="618"/>
    </location>
</feature>
<dbReference type="Proteomes" id="UP000694255">
    <property type="component" value="Unassembled WGS sequence"/>
</dbReference>
<dbReference type="GO" id="GO:0007039">
    <property type="term" value="P:protein catabolic process in the vacuole"/>
    <property type="evidence" value="ECO:0007669"/>
    <property type="project" value="TreeGrafter"/>
</dbReference>
<keyword evidence="4" id="KW-1185">Reference proteome</keyword>
<feature type="region of interest" description="Disordered" evidence="1">
    <location>
        <begin position="492"/>
        <end position="512"/>
    </location>
</feature>
<dbReference type="AlphaFoldDB" id="A0A8J5UNE2"/>
<feature type="compositionally biased region" description="Basic residues" evidence="1">
    <location>
        <begin position="279"/>
        <end position="294"/>
    </location>
</feature>
<feature type="region of interest" description="Disordered" evidence="1">
    <location>
        <begin position="373"/>
        <end position="407"/>
    </location>
</feature>
<dbReference type="GO" id="GO:0042149">
    <property type="term" value="P:cellular response to glucose starvation"/>
    <property type="evidence" value="ECO:0007669"/>
    <property type="project" value="TreeGrafter"/>
</dbReference>
<feature type="compositionally biased region" description="Polar residues" evidence="1">
    <location>
        <begin position="390"/>
        <end position="402"/>
    </location>
</feature>
<dbReference type="Pfam" id="PF08550">
    <property type="entry name" value="GATA_AreA"/>
    <property type="match status" value="1"/>
</dbReference>
<dbReference type="InterPro" id="IPR013860">
    <property type="entry name" value="AreA_GATA"/>
</dbReference>
<organism evidence="3 4">
    <name type="scientific">[Candida] subhashii</name>
    <dbReference type="NCBI Taxonomy" id="561895"/>
    <lineage>
        <taxon>Eukaryota</taxon>
        <taxon>Fungi</taxon>
        <taxon>Dikarya</taxon>
        <taxon>Ascomycota</taxon>
        <taxon>Saccharomycotina</taxon>
        <taxon>Pichiomycetes</taxon>
        <taxon>Debaryomycetaceae</taxon>
        <taxon>Spathaspora</taxon>
    </lineage>
</organism>
<evidence type="ECO:0000313" key="4">
    <source>
        <dbReference type="Proteomes" id="UP000694255"/>
    </source>
</evidence>
<dbReference type="OrthoDB" id="5563539at2759"/>
<dbReference type="InterPro" id="IPR052292">
    <property type="entry name" value="Glucose_repression_reg"/>
</dbReference>
<feature type="compositionally biased region" description="Polar residues" evidence="1">
    <location>
        <begin position="1041"/>
        <end position="1053"/>
    </location>
</feature>
<sequence>MSIHGEVYSGGATTSQHVDAEDDEHFQSTTFKLKRTRSIGVLDEFIPDKLKQDDDDDDDDTSTVTSSKFTPLLSNNLLASGNNNNNPHLTINTSTSGQYSSSSSTSYSSSEDDTAQQDTLNTTTSTTNHQPLQPPPPQPPLLTIDSQSPSPVASPSPSAILNLQSPELLPHDDTDLTMEPSRHVDYLSYQWDVSDISKSWRYVIQKRKDVANAARLENASWRTWAQRRSNLKTISPEVVNWSKDSDVTWLYGPILKDDDHPYLHHHHHHHHAADDCQLPHHHTRAHSHSQHHPGHSVVAGDISIAKNSQNCEAVVQQQQQPVSVPKPILKKRSVQESMISHSNLLKLQLATNKVYQKQREQLLKQQQEMRQQQELQEKEQQRLQKSKSQDIQIDTPQQNTNPDFDDYDAISAKLNKQYENKTPTDNSSVAKLQTLLNKNRQDIQVSIVKASESDPVLATPESELIESKSPSIREPSPTSLRKVISPLDIDYSQSDQQQSAIDDSSSFVSEESPPIKEGRHIHFNDEVKQCIAVNNYTDDDDQYEDDADYDYANEYYNYVDGDDGYYDDVGAYYSNSYKSSTGGGYDSNNLIYVDDEDNDASDEDAMDEDEDEDEDDEDEGGFFIKVKSNSNAAPLILGPNNNNNNSQQQKESENTEDSESISTSNSKVYKTIQLLPSTTLNYGSSDEESDDDYNYRSSLSHNVNNEISRGYDYYYDYNTVYTVDPNHAIYGINKNPPDVIDVPESLEMGSNFDYIEDVQSDMPIINPQIINSNNPAAVHIVGAGPGGSPIQYTTTTTNVALPESPLIITNPTLPPLPIKQSPFQLSDDDGSDEDSEDEDEGLSIMTRSSSRNLAESVFHQTPIEPKPPSTKQDAMHFPESFEQQQNQPIDAPVLSINPKYSNSAPITKQPTSSNSLSQSFFGGGGAAVTPTTPKTSELSKSFFGLDSQEVASSSTPIEPEVECFKPMPELTRTLSNTSKKASALPPQTTSENAAARSTFLLLDEDSDDSENEDGFGQKSYDRLSQFADKSGIRTPSPFEGSGSNSGSPTVTATNISGGNGGGNESNKNLMGQAKGLAKHFFG</sequence>
<dbReference type="EMBL" id="JAGSYN010000118">
    <property type="protein sequence ID" value="KAG7663766.1"/>
    <property type="molecule type" value="Genomic_DNA"/>
</dbReference>
<dbReference type="PANTHER" id="PTHR28051:SF1">
    <property type="entry name" value="PROTEIN MTL1-RELATED"/>
    <property type="match status" value="1"/>
</dbReference>
<protein>
    <submittedName>
        <fullName evidence="3">REG1</fullName>
    </submittedName>
</protein>
<feature type="compositionally biased region" description="Polar residues" evidence="1">
    <location>
        <begin position="578"/>
        <end position="590"/>
    </location>
</feature>
<feature type="region of interest" description="Disordered" evidence="1">
    <location>
        <begin position="452"/>
        <end position="478"/>
    </location>
</feature>
<dbReference type="GeneID" id="73469514"/>
<evidence type="ECO:0000259" key="2">
    <source>
        <dbReference type="Pfam" id="PF08550"/>
    </source>
</evidence>
<accession>A0A8J5UNE2</accession>
<feature type="compositionally biased region" description="Low complexity" evidence="1">
    <location>
        <begin position="93"/>
        <end position="109"/>
    </location>
</feature>
<feature type="compositionally biased region" description="Low complexity" evidence="1">
    <location>
        <begin position="75"/>
        <end position="86"/>
    </location>
</feature>
<feature type="region of interest" description="Disordered" evidence="1">
    <location>
        <begin position="578"/>
        <end position="618"/>
    </location>
</feature>
<dbReference type="RefSeq" id="XP_049263998.1">
    <property type="nucleotide sequence ID" value="XM_049406492.1"/>
</dbReference>
<feature type="region of interest" description="Disordered" evidence="1">
    <location>
        <begin position="75"/>
        <end position="160"/>
    </location>
</feature>
<comment type="caution">
    <text evidence="3">The sequence shown here is derived from an EMBL/GenBank/DDBJ whole genome shotgun (WGS) entry which is preliminary data.</text>
</comment>
<feature type="region of interest" description="Disordered" evidence="1">
    <location>
        <begin position="679"/>
        <end position="698"/>
    </location>
</feature>
<feature type="region of interest" description="Disordered" evidence="1">
    <location>
        <begin position="273"/>
        <end position="295"/>
    </location>
</feature>
<feature type="compositionally biased region" description="Low complexity" evidence="1">
    <location>
        <begin position="640"/>
        <end position="649"/>
    </location>
</feature>
<evidence type="ECO:0000256" key="1">
    <source>
        <dbReference type="SAM" id="MobiDB-lite"/>
    </source>
</evidence>